<reference evidence="1 2" key="1">
    <citation type="submission" date="2022-11" db="EMBL/GenBank/DDBJ databases">
        <title>Minimal conservation of predation-associated metabolite biosynthetic gene clusters underscores biosynthetic potential of Myxococcota including descriptions for ten novel species: Archangium lansinium sp. nov., Myxococcus landrumus sp. nov., Nannocystis bai.</title>
        <authorList>
            <person name="Ahearne A."/>
            <person name="Stevens C."/>
            <person name="Phillips K."/>
        </authorList>
    </citation>
    <scope>NUCLEOTIDE SEQUENCE [LARGE SCALE GENOMIC DNA]</scope>
    <source>
        <strain evidence="1 2">MIWBW</strain>
    </source>
</reference>
<gene>
    <name evidence="1" type="ORF">OV287_41400</name>
</gene>
<keyword evidence="2" id="KW-1185">Reference proteome</keyword>
<organism evidence="1 2">
    <name type="scientific">Archangium lansingense</name>
    <dbReference type="NCBI Taxonomy" id="2995310"/>
    <lineage>
        <taxon>Bacteria</taxon>
        <taxon>Pseudomonadati</taxon>
        <taxon>Myxococcota</taxon>
        <taxon>Myxococcia</taxon>
        <taxon>Myxococcales</taxon>
        <taxon>Cystobacterineae</taxon>
        <taxon>Archangiaceae</taxon>
        <taxon>Archangium</taxon>
    </lineage>
</organism>
<dbReference type="Proteomes" id="UP001207654">
    <property type="component" value="Unassembled WGS sequence"/>
</dbReference>
<protein>
    <submittedName>
        <fullName evidence="1">Uncharacterized protein</fullName>
    </submittedName>
</protein>
<sequence>MASRWDYLFETKPVPLMDHMLEEVAKLLAKDLQQWPPPVQEIDLDVGGQFATLFTEPPPRPARAVYDEALRLSRWELAREIDAYDDYMRNKRYLERGLAPTDRLVLLFLNRWLVDHMLGLGEATEGRVNRRLMLQCLDRLEGRLRLVQTPFS</sequence>
<accession>A0ABT4AGX0</accession>
<dbReference type="EMBL" id="JAPNKA010000001">
    <property type="protein sequence ID" value="MCY1080923.1"/>
    <property type="molecule type" value="Genomic_DNA"/>
</dbReference>
<comment type="caution">
    <text evidence="1">The sequence shown here is derived from an EMBL/GenBank/DDBJ whole genome shotgun (WGS) entry which is preliminary data.</text>
</comment>
<evidence type="ECO:0000313" key="1">
    <source>
        <dbReference type="EMBL" id="MCY1080923.1"/>
    </source>
</evidence>
<dbReference type="RefSeq" id="WP_267539549.1">
    <property type="nucleotide sequence ID" value="NZ_JAPNKA010000001.1"/>
</dbReference>
<proteinExistence type="predicted"/>
<evidence type="ECO:0000313" key="2">
    <source>
        <dbReference type="Proteomes" id="UP001207654"/>
    </source>
</evidence>
<name>A0ABT4AGX0_9BACT</name>